<proteinExistence type="predicted"/>
<evidence type="ECO:0000313" key="2">
    <source>
        <dbReference type="EMBL" id="KAF1988687.1"/>
    </source>
</evidence>
<feature type="compositionally biased region" description="Polar residues" evidence="1">
    <location>
        <begin position="171"/>
        <end position="182"/>
    </location>
</feature>
<protein>
    <submittedName>
        <fullName evidence="2">Uncharacterized protein</fullName>
    </submittedName>
</protein>
<reference evidence="2" key="1">
    <citation type="journal article" date="2020" name="Stud. Mycol.">
        <title>101 Dothideomycetes genomes: a test case for predicting lifestyles and emergence of pathogens.</title>
        <authorList>
            <person name="Haridas S."/>
            <person name="Albert R."/>
            <person name="Binder M."/>
            <person name="Bloem J."/>
            <person name="Labutti K."/>
            <person name="Salamov A."/>
            <person name="Andreopoulos B."/>
            <person name="Baker S."/>
            <person name="Barry K."/>
            <person name="Bills G."/>
            <person name="Bluhm B."/>
            <person name="Cannon C."/>
            <person name="Castanera R."/>
            <person name="Culley D."/>
            <person name="Daum C."/>
            <person name="Ezra D."/>
            <person name="Gonzalez J."/>
            <person name="Henrissat B."/>
            <person name="Kuo A."/>
            <person name="Liang C."/>
            <person name="Lipzen A."/>
            <person name="Lutzoni F."/>
            <person name="Magnuson J."/>
            <person name="Mondo S."/>
            <person name="Nolan M."/>
            <person name="Ohm R."/>
            <person name="Pangilinan J."/>
            <person name="Park H.-J."/>
            <person name="Ramirez L."/>
            <person name="Alfaro M."/>
            <person name="Sun H."/>
            <person name="Tritt A."/>
            <person name="Yoshinaga Y."/>
            <person name="Zwiers L.-H."/>
            <person name="Turgeon B."/>
            <person name="Goodwin S."/>
            <person name="Spatafora J."/>
            <person name="Crous P."/>
            <person name="Grigoriev I."/>
        </authorList>
    </citation>
    <scope>NUCLEOTIDE SEQUENCE</scope>
    <source>
        <strain evidence="2">CBS 113979</strain>
    </source>
</reference>
<feature type="compositionally biased region" description="Basic and acidic residues" evidence="1">
    <location>
        <begin position="67"/>
        <end position="78"/>
    </location>
</feature>
<sequence>MSDPSPYEGIPISQRPRPIEEWEDLLAFEREEAIRGFYLTPSPPPPAFMSDDEDEDDYIPISQRSPPIEEWKECKMSEEQQMFENPQSTPSPQPRPNPYPTPSTNSPRGLYAPTPTRPAISSRWTPITTLCPDTCHFCATATNSPSPSPSLDKGDAIDTHENETDYFAGSEASTEPTPTSPSVHHPLNPSHTHTHTFFSSVRYPPTPTSDSEAETVIQTTASAPRAPTTPPPRLQVRLPHTPPSTAAGAAASGRHFSSPYSRSRTRARGSEGSRRRRRRRMGSPRSGTRSEVDSTSNAEEPHCINIENVHFHMSANPASPSASPSSPGNGFSAFCEMGAGGMSVGGIGGMLGGILLKEAASLGGGWVRGRVGRWIGEAWGEGDVNGKAEDAGGGRG</sequence>
<dbReference type="AlphaFoldDB" id="A0A6G1H6L0"/>
<organism evidence="2 3">
    <name type="scientific">Aulographum hederae CBS 113979</name>
    <dbReference type="NCBI Taxonomy" id="1176131"/>
    <lineage>
        <taxon>Eukaryota</taxon>
        <taxon>Fungi</taxon>
        <taxon>Dikarya</taxon>
        <taxon>Ascomycota</taxon>
        <taxon>Pezizomycotina</taxon>
        <taxon>Dothideomycetes</taxon>
        <taxon>Pleosporomycetidae</taxon>
        <taxon>Aulographales</taxon>
        <taxon>Aulographaceae</taxon>
    </lineage>
</organism>
<accession>A0A6G1H6L0</accession>
<keyword evidence="3" id="KW-1185">Reference proteome</keyword>
<feature type="region of interest" description="Disordered" evidence="1">
    <location>
        <begin position="139"/>
        <end position="300"/>
    </location>
</feature>
<feature type="compositionally biased region" description="Basic and acidic residues" evidence="1">
    <location>
        <begin position="152"/>
        <end position="163"/>
    </location>
</feature>
<feature type="compositionally biased region" description="Pro residues" evidence="1">
    <location>
        <begin position="89"/>
        <end position="101"/>
    </location>
</feature>
<feature type="compositionally biased region" description="Polar residues" evidence="1">
    <location>
        <begin position="189"/>
        <end position="199"/>
    </location>
</feature>
<name>A0A6G1H6L0_9PEZI</name>
<gene>
    <name evidence="2" type="ORF">K402DRAFT_17897</name>
</gene>
<feature type="compositionally biased region" description="Low complexity" evidence="1">
    <location>
        <begin position="243"/>
        <end position="253"/>
    </location>
</feature>
<dbReference type="Proteomes" id="UP000800041">
    <property type="component" value="Unassembled WGS sequence"/>
</dbReference>
<evidence type="ECO:0000256" key="1">
    <source>
        <dbReference type="SAM" id="MobiDB-lite"/>
    </source>
</evidence>
<feature type="region of interest" description="Disordered" evidence="1">
    <location>
        <begin position="36"/>
        <end position="123"/>
    </location>
</feature>
<dbReference type="EMBL" id="ML977147">
    <property type="protein sequence ID" value="KAF1988687.1"/>
    <property type="molecule type" value="Genomic_DNA"/>
</dbReference>
<evidence type="ECO:0000313" key="3">
    <source>
        <dbReference type="Proteomes" id="UP000800041"/>
    </source>
</evidence>